<sequence>MSAFSKKLASVPELPYKEGLFNSSPKPKEKHGAKSIHNKIEPMVLRSPPTGESIIQYALPIPLSKTRELLAENEMLRRITEQLKMIISTMEESYGVLDEYGEKVAVKHGKEDLSLSVGDDMKSFLLWCTEFTAQLEEAIKEECKVCILCKWFQQQVNQMEEISKDQAVLETDLPSADKSNLSIAQIVNVIQKFEELKNRLKDHKTSLQFKYIDREAPSPVIKSCEAVEKQIEESTTSVTYQWNMLMKMFENQATMLEKALNDQDLTEAKYKQMKTDFDLLYMEKSQLENEIQLLKDAEVAVIKQWTKKTGKPEKKKDKDSERRGICLPCCFIFLKLQII</sequence>
<dbReference type="Proteomes" id="UP000694381">
    <property type="component" value="Unassembled WGS sequence"/>
</dbReference>
<reference evidence="3" key="2">
    <citation type="submission" date="2025-09" db="UniProtKB">
        <authorList>
            <consortium name="Ensembl"/>
        </authorList>
    </citation>
    <scope>IDENTIFICATION</scope>
</reference>
<feature type="coiled-coil region" evidence="1">
    <location>
        <begin position="270"/>
        <end position="297"/>
    </location>
</feature>
<dbReference type="OMA" id="ECKVCIL"/>
<feature type="region of interest" description="Disordered" evidence="2">
    <location>
        <begin position="17"/>
        <end position="42"/>
    </location>
</feature>
<accession>A0A8C6R563</accession>
<evidence type="ECO:0000256" key="1">
    <source>
        <dbReference type="SAM" id="Coils"/>
    </source>
</evidence>
<dbReference type="InterPro" id="IPR029272">
    <property type="entry name" value="CCDC7"/>
</dbReference>
<organism evidence="3 4">
    <name type="scientific">Nannospalax galili</name>
    <name type="common">Northern Israeli blind subterranean mole rat</name>
    <name type="synonym">Spalax galili</name>
    <dbReference type="NCBI Taxonomy" id="1026970"/>
    <lineage>
        <taxon>Eukaryota</taxon>
        <taxon>Metazoa</taxon>
        <taxon>Chordata</taxon>
        <taxon>Craniata</taxon>
        <taxon>Vertebrata</taxon>
        <taxon>Euteleostomi</taxon>
        <taxon>Mammalia</taxon>
        <taxon>Eutheria</taxon>
        <taxon>Euarchontoglires</taxon>
        <taxon>Glires</taxon>
        <taxon>Rodentia</taxon>
        <taxon>Myomorpha</taxon>
        <taxon>Muroidea</taxon>
        <taxon>Spalacidae</taxon>
        <taxon>Spalacinae</taxon>
        <taxon>Nannospalax</taxon>
    </lineage>
</organism>
<dbReference type="Ensembl" id="ENSNGAT00000019490.1">
    <property type="protein sequence ID" value="ENSNGAP00000013906.1"/>
    <property type="gene ID" value="ENSNGAG00000015345.1"/>
</dbReference>
<evidence type="ECO:0000313" key="3">
    <source>
        <dbReference type="Ensembl" id="ENSNGAP00000013906.1"/>
    </source>
</evidence>
<protein>
    <submittedName>
        <fullName evidence="3">Uncharacterized protein</fullName>
    </submittedName>
</protein>
<name>A0A8C6R563_NANGA</name>
<dbReference type="PANTHER" id="PTHR22035">
    <property type="entry name" value="COILED-COIL DOMAIN-CONTAINING PROTEIN 7"/>
    <property type="match status" value="1"/>
</dbReference>
<dbReference type="AlphaFoldDB" id="A0A8C6R563"/>
<proteinExistence type="predicted"/>
<reference evidence="3" key="1">
    <citation type="submission" date="2025-08" db="UniProtKB">
        <authorList>
            <consortium name="Ensembl"/>
        </authorList>
    </citation>
    <scope>IDENTIFICATION</scope>
</reference>
<evidence type="ECO:0000256" key="2">
    <source>
        <dbReference type="SAM" id="MobiDB-lite"/>
    </source>
</evidence>
<dbReference type="Pfam" id="PF15368">
    <property type="entry name" value="BioT2"/>
    <property type="match status" value="1"/>
</dbReference>
<keyword evidence="1" id="KW-0175">Coiled coil</keyword>
<keyword evidence="4" id="KW-1185">Reference proteome</keyword>
<dbReference type="PANTHER" id="PTHR22035:SF4">
    <property type="entry name" value="COILED-COIL DOMAIN-CONTAINING PROTEIN 7"/>
    <property type="match status" value="1"/>
</dbReference>
<evidence type="ECO:0000313" key="4">
    <source>
        <dbReference type="Proteomes" id="UP000694381"/>
    </source>
</evidence>
<dbReference type="GeneTree" id="ENSGT00390000009751"/>